<protein>
    <submittedName>
        <fullName evidence="2">Uncharacterized protein</fullName>
    </submittedName>
</protein>
<dbReference type="EMBL" id="JAIZAY010000002">
    <property type="protein sequence ID" value="KAJ8046648.1"/>
    <property type="molecule type" value="Genomic_DNA"/>
</dbReference>
<evidence type="ECO:0000313" key="2">
    <source>
        <dbReference type="EMBL" id="KAJ8046648.1"/>
    </source>
</evidence>
<feature type="chain" id="PRO_5040431603" evidence="1">
    <location>
        <begin position="19"/>
        <end position="165"/>
    </location>
</feature>
<organism evidence="2 3">
    <name type="scientific">Holothuria leucospilota</name>
    <name type="common">Black long sea cucumber</name>
    <name type="synonym">Mertensiothuria leucospilota</name>
    <dbReference type="NCBI Taxonomy" id="206669"/>
    <lineage>
        <taxon>Eukaryota</taxon>
        <taxon>Metazoa</taxon>
        <taxon>Echinodermata</taxon>
        <taxon>Eleutherozoa</taxon>
        <taxon>Echinozoa</taxon>
        <taxon>Holothuroidea</taxon>
        <taxon>Aspidochirotacea</taxon>
        <taxon>Aspidochirotida</taxon>
        <taxon>Holothuriidae</taxon>
        <taxon>Holothuria</taxon>
    </lineage>
</organism>
<sequence>MSFMLFSTVTLLIHFVSSVSTTSSCSAICPHFIGTMADKRCSQQYLFTGRVLRQVLPSRNSDSTREFEVQVLNSYRDLGVHAILPGATLTMSTPMHYSRCGVTPNIGGDYLFGTDDFVLHMDNAGQGEPSNNNDSIGTFNIRLVCDTFEVVTQQVQRFFDNGACQ</sequence>
<dbReference type="AlphaFoldDB" id="A0A9Q1HJ05"/>
<keyword evidence="3" id="KW-1185">Reference proteome</keyword>
<keyword evidence="1" id="KW-0732">Signal</keyword>
<gene>
    <name evidence="2" type="ORF">HOLleu_05401</name>
</gene>
<dbReference type="OrthoDB" id="10441504at2759"/>
<evidence type="ECO:0000313" key="3">
    <source>
        <dbReference type="Proteomes" id="UP001152320"/>
    </source>
</evidence>
<comment type="caution">
    <text evidence="2">The sequence shown here is derived from an EMBL/GenBank/DDBJ whole genome shotgun (WGS) entry which is preliminary data.</text>
</comment>
<reference evidence="2" key="1">
    <citation type="submission" date="2021-10" db="EMBL/GenBank/DDBJ databases">
        <title>Tropical sea cucumber genome reveals ecological adaptation and Cuvierian tubules defense mechanism.</title>
        <authorList>
            <person name="Chen T."/>
        </authorList>
    </citation>
    <scope>NUCLEOTIDE SEQUENCE</scope>
    <source>
        <strain evidence="2">Nanhai2018</strain>
        <tissue evidence="2">Muscle</tissue>
    </source>
</reference>
<accession>A0A9Q1HJ05</accession>
<evidence type="ECO:0000256" key="1">
    <source>
        <dbReference type="SAM" id="SignalP"/>
    </source>
</evidence>
<proteinExistence type="predicted"/>
<name>A0A9Q1HJ05_HOLLE</name>
<dbReference type="Proteomes" id="UP001152320">
    <property type="component" value="Chromosome 2"/>
</dbReference>
<feature type="signal peptide" evidence="1">
    <location>
        <begin position="1"/>
        <end position="18"/>
    </location>
</feature>